<name>A0ACA9R2N7_9GLOM</name>
<keyword evidence="2" id="KW-1185">Reference proteome</keyword>
<evidence type="ECO:0000313" key="2">
    <source>
        <dbReference type="Proteomes" id="UP000789702"/>
    </source>
</evidence>
<proteinExistence type="predicted"/>
<dbReference type="EMBL" id="CAJVPU010058642">
    <property type="protein sequence ID" value="CAG8774008.1"/>
    <property type="molecule type" value="Genomic_DNA"/>
</dbReference>
<dbReference type="Proteomes" id="UP000789702">
    <property type="component" value="Unassembled WGS sequence"/>
</dbReference>
<organism evidence="1 2">
    <name type="scientific">Dentiscutata heterogama</name>
    <dbReference type="NCBI Taxonomy" id="1316150"/>
    <lineage>
        <taxon>Eukaryota</taxon>
        <taxon>Fungi</taxon>
        <taxon>Fungi incertae sedis</taxon>
        <taxon>Mucoromycota</taxon>
        <taxon>Glomeromycotina</taxon>
        <taxon>Glomeromycetes</taxon>
        <taxon>Diversisporales</taxon>
        <taxon>Gigasporaceae</taxon>
        <taxon>Dentiscutata</taxon>
    </lineage>
</organism>
<accession>A0ACA9R2N7</accession>
<protein>
    <submittedName>
        <fullName evidence="1">4817_t:CDS:1</fullName>
    </submittedName>
</protein>
<feature type="non-terminal residue" evidence="1">
    <location>
        <position position="53"/>
    </location>
</feature>
<feature type="non-terminal residue" evidence="1">
    <location>
        <position position="1"/>
    </location>
</feature>
<gene>
    <name evidence="1" type="ORF">DHETER_LOCUS16006</name>
</gene>
<evidence type="ECO:0000313" key="1">
    <source>
        <dbReference type="EMBL" id="CAG8774008.1"/>
    </source>
</evidence>
<reference evidence="1" key="1">
    <citation type="submission" date="2021-06" db="EMBL/GenBank/DDBJ databases">
        <authorList>
            <person name="Kallberg Y."/>
            <person name="Tangrot J."/>
            <person name="Rosling A."/>
        </authorList>
    </citation>
    <scope>NUCLEOTIDE SEQUENCE</scope>
    <source>
        <strain evidence="1">IL203A</strain>
    </source>
</reference>
<sequence>LDQQNKIKSRTDVQIIGDPMPIIIKNNMPKNETMTKIFRGIFDRWIEFSHSLL</sequence>
<comment type="caution">
    <text evidence="1">The sequence shown here is derived from an EMBL/GenBank/DDBJ whole genome shotgun (WGS) entry which is preliminary data.</text>
</comment>